<dbReference type="InterPro" id="IPR054559">
    <property type="entry name" value="PSMD12-CSN4-like_N"/>
</dbReference>
<comment type="caution">
    <text evidence="4">The sequence shown here is derived from an EMBL/GenBank/DDBJ whole genome shotgun (WGS) entry which is preliminary data.</text>
</comment>
<gene>
    <name evidence="4" type="ORF">LOD99_12519</name>
</gene>
<dbReference type="SUPFAM" id="SSF46785">
    <property type="entry name" value="Winged helix' DNA-binding domain"/>
    <property type="match status" value="1"/>
</dbReference>
<dbReference type="Proteomes" id="UP001165289">
    <property type="component" value="Unassembled WGS sequence"/>
</dbReference>
<dbReference type="Gene3D" id="1.10.10.10">
    <property type="entry name" value="Winged helix-like DNA-binding domain superfamily/Winged helix DNA-binding domain"/>
    <property type="match status" value="1"/>
</dbReference>
<dbReference type="GO" id="GO:0008541">
    <property type="term" value="C:proteasome regulatory particle, lid subcomplex"/>
    <property type="evidence" value="ECO:0007669"/>
    <property type="project" value="TreeGrafter"/>
</dbReference>
<dbReference type="FunFam" id="1.10.10.10:FF:000070">
    <property type="entry name" value="26S proteasome non-ATPase regulatory subunit 12"/>
    <property type="match status" value="1"/>
</dbReference>
<accession>A0AAV7JC94</accession>
<comment type="similarity">
    <text evidence="1">Belongs to the proteasome subunit p55 family.</text>
</comment>
<dbReference type="Pfam" id="PF22241">
    <property type="entry name" value="PSMD12-CSN4_N"/>
    <property type="match status" value="1"/>
</dbReference>
<protein>
    <submittedName>
        <fullName evidence="4">26S proteasome non-ATPase regulatory subunit 12</fullName>
    </submittedName>
</protein>
<dbReference type="AlphaFoldDB" id="A0AAV7JC94"/>
<dbReference type="InterPro" id="IPR036388">
    <property type="entry name" value="WH-like_DNA-bd_sf"/>
</dbReference>
<keyword evidence="2 4" id="KW-0647">Proteasome</keyword>
<evidence type="ECO:0000313" key="5">
    <source>
        <dbReference type="Proteomes" id="UP001165289"/>
    </source>
</evidence>
<dbReference type="InterPro" id="IPR000717">
    <property type="entry name" value="PCI_dom"/>
</dbReference>
<dbReference type="GO" id="GO:0005634">
    <property type="term" value="C:nucleus"/>
    <property type="evidence" value="ECO:0007669"/>
    <property type="project" value="UniProtKB-ARBA"/>
</dbReference>
<dbReference type="PANTHER" id="PTHR10855:SF1">
    <property type="entry name" value="26S PROTEASOME NON-ATPASE REGULATORY SUBUNIT 12"/>
    <property type="match status" value="1"/>
</dbReference>
<dbReference type="Pfam" id="PF18098">
    <property type="entry name" value="RPN5_C"/>
    <property type="match status" value="1"/>
</dbReference>
<dbReference type="PROSITE" id="PS50250">
    <property type="entry name" value="PCI"/>
    <property type="match status" value="1"/>
</dbReference>
<dbReference type="SMART" id="SM00088">
    <property type="entry name" value="PINT"/>
    <property type="match status" value="1"/>
</dbReference>
<dbReference type="PANTHER" id="PTHR10855">
    <property type="entry name" value="26S PROTEASOME NON-ATPASE REGULATORY SUBUNIT 12/COP9 SIGNALOSOME COMPLEX SUBUNIT 4"/>
    <property type="match status" value="1"/>
</dbReference>
<dbReference type="InterPro" id="IPR040134">
    <property type="entry name" value="PSMD12/CSN4"/>
</dbReference>
<dbReference type="InterPro" id="IPR036390">
    <property type="entry name" value="WH_DNA-bd_sf"/>
</dbReference>
<dbReference type="InterPro" id="IPR040896">
    <property type="entry name" value="RPN5_C"/>
</dbReference>
<dbReference type="Pfam" id="PF01399">
    <property type="entry name" value="PCI"/>
    <property type="match status" value="1"/>
</dbReference>
<feature type="domain" description="PCI" evidence="3">
    <location>
        <begin position="65"/>
        <end position="246"/>
    </location>
</feature>
<evidence type="ECO:0000313" key="4">
    <source>
        <dbReference type="EMBL" id="KAI6646397.1"/>
    </source>
</evidence>
<evidence type="ECO:0000259" key="3">
    <source>
        <dbReference type="PROSITE" id="PS50250"/>
    </source>
</evidence>
<evidence type="ECO:0000256" key="1">
    <source>
        <dbReference type="ARBA" id="ARBA00006397"/>
    </source>
</evidence>
<proteinExistence type="inferred from homology"/>
<reference evidence="4 5" key="1">
    <citation type="journal article" date="2023" name="BMC Biol.">
        <title>The compact genome of the sponge Oopsacas minuta (Hexactinellida) is lacking key metazoan core genes.</title>
        <authorList>
            <person name="Santini S."/>
            <person name="Schenkelaars Q."/>
            <person name="Jourda C."/>
            <person name="Duchesne M."/>
            <person name="Belahbib H."/>
            <person name="Rocher C."/>
            <person name="Selva M."/>
            <person name="Riesgo A."/>
            <person name="Vervoort M."/>
            <person name="Leys S.P."/>
            <person name="Kodjabachian L."/>
            <person name="Le Bivic A."/>
            <person name="Borchiellini C."/>
            <person name="Claverie J.M."/>
            <person name="Renard E."/>
        </authorList>
    </citation>
    <scope>NUCLEOTIDE SEQUENCE [LARGE SCALE GENOMIC DNA]</scope>
    <source>
        <strain evidence="4">SPO-2</strain>
    </source>
</reference>
<organism evidence="4 5">
    <name type="scientific">Oopsacas minuta</name>
    <dbReference type="NCBI Taxonomy" id="111878"/>
    <lineage>
        <taxon>Eukaryota</taxon>
        <taxon>Metazoa</taxon>
        <taxon>Porifera</taxon>
        <taxon>Hexactinellida</taxon>
        <taxon>Hexasterophora</taxon>
        <taxon>Lyssacinosida</taxon>
        <taxon>Leucopsacidae</taxon>
        <taxon>Oopsacas</taxon>
    </lineage>
</organism>
<evidence type="ECO:0000256" key="2">
    <source>
        <dbReference type="ARBA" id="ARBA00022942"/>
    </source>
</evidence>
<name>A0AAV7JC94_9METZ</name>
<dbReference type="EMBL" id="JAKMXF010000354">
    <property type="protein sequence ID" value="KAI6646397.1"/>
    <property type="molecule type" value="Genomic_DNA"/>
</dbReference>
<keyword evidence="5" id="KW-1185">Reference proteome</keyword>
<sequence length="282" mass="33921">MERQEKTEFILEQMRLSLAKEDYIRTQIISKKINIRFFSETSPTVQQLKIRFYKQMIQLSEHDKNFLETCQHYRQIHGTECVNEDESWWKEILKFSCIYIILSPYFNEQEDLINRILLDKQLGQLPDYKDILTLFTTLELIYWSDFYNKYQILLRDGTDSCPAVNVFNHSERGEEMWIELHRRITEHNIRVMAKHYTRISINRMTHLLALPQDTTEEITSHLVVNKTIYARIDRSKGIVCFRKPLETHQYLSDWSHSIENLMGFVSKSVHLINKEEMIHKLK</sequence>
<dbReference type="GO" id="GO:0005737">
    <property type="term" value="C:cytoplasm"/>
    <property type="evidence" value="ECO:0007669"/>
    <property type="project" value="TreeGrafter"/>
</dbReference>